<feature type="modified residue" description="Phosphotyrosine; by host" evidence="14">
    <location>
        <position position="713"/>
    </location>
</feature>
<dbReference type="GO" id="GO:0030430">
    <property type="term" value="C:host cell cytoplasm"/>
    <property type="evidence" value="ECO:0007669"/>
    <property type="project" value="UniProtKB-SubCell"/>
</dbReference>
<accession>E7CH45</accession>
<evidence type="ECO:0000256" key="8">
    <source>
        <dbReference type="ARBA" id="ARBA00022921"/>
    </source>
</evidence>
<keyword evidence="7 14" id="KW-0694">RNA-binding</keyword>
<comment type="subcellular location">
    <subcellularLocation>
        <location evidence="14">Host cytoplasm</location>
    </subcellularLocation>
</comment>
<evidence type="ECO:0000256" key="11">
    <source>
        <dbReference type="ARBA" id="ARBA00023200"/>
    </source>
</evidence>
<protein>
    <recommendedName>
        <fullName evidence="14">Shutoff protein</fullName>
    </recommendedName>
    <alternativeName>
        <fullName evidence="14">100 kDa protein</fullName>
        <shortName evidence="14">p100K</shortName>
    </alternativeName>
    <alternativeName>
        <fullName evidence="14">100K-chaperone protein</fullName>
    </alternativeName>
    <alternativeName>
        <fullName evidence="14">L4-100K</fullName>
    </alternativeName>
    <alternativeName>
        <fullName evidence="14">Shutoff protein 100K</fullName>
    </alternativeName>
</protein>
<reference evidence="16 17" key="1">
    <citation type="journal article" date="2011" name="Virus Res.">
        <title>Genomic and phylogenetic analyses of murine adenovirus 2.</title>
        <authorList>
            <person name="Hemmi S."/>
            <person name="Vidovszky M.Z."/>
            <person name="Ruminska J."/>
            <person name="Ramelli S."/>
            <person name="Decurtins W."/>
            <person name="Greber U.F."/>
            <person name="Harrach B."/>
        </authorList>
    </citation>
    <scope>NUCLEOTIDE SEQUENCE [LARGE SCALE GENOMIC DNA]</scope>
    <source>
        <strain evidence="16">K87</strain>
    </source>
</reference>
<evidence type="ECO:0000256" key="12">
    <source>
        <dbReference type="ARBA" id="ARBA00023247"/>
    </source>
</evidence>
<dbReference type="RefSeq" id="YP_004123750.1">
    <property type="nucleotide sequence ID" value="NC_014899.1"/>
</dbReference>
<feature type="region of interest" description="Disordered" evidence="15">
    <location>
        <begin position="29"/>
        <end position="92"/>
    </location>
</feature>
<gene>
    <name evidence="14" type="primary">L4</name>
</gene>
<dbReference type="GO" id="GO:0039657">
    <property type="term" value="P:symbiont-mediated suppression of host gene expression"/>
    <property type="evidence" value="ECO:0007669"/>
    <property type="project" value="UniProtKB-UniRule"/>
</dbReference>
<evidence type="ECO:0000256" key="4">
    <source>
        <dbReference type="ARBA" id="ARBA00022581"/>
    </source>
</evidence>
<comment type="similarity">
    <text evidence="14">Belongs to the adenoviridae shutoff protein family.</text>
</comment>
<dbReference type="Pfam" id="PF02438">
    <property type="entry name" value="Adeno_100"/>
    <property type="match status" value="1"/>
</dbReference>
<comment type="PTM">
    <text evidence="14">Might be cleaved by the viral protease.</text>
</comment>
<keyword evidence="10 14" id="KW-0143">Chaperone</keyword>
<evidence type="ECO:0000256" key="3">
    <source>
        <dbReference type="ARBA" id="ARBA00022553"/>
    </source>
</evidence>
<evidence type="ECO:0000256" key="10">
    <source>
        <dbReference type="ARBA" id="ARBA00023186"/>
    </source>
</evidence>
<feature type="compositionally biased region" description="Low complexity" evidence="15">
    <location>
        <begin position="729"/>
        <end position="743"/>
    </location>
</feature>
<feature type="compositionally biased region" description="Low complexity" evidence="15">
    <location>
        <begin position="776"/>
        <end position="787"/>
    </location>
</feature>
<dbReference type="KEGG" id="vg:10100733"/>
<evidence type="ECO:0000313" key="16">
    <source>
        <dbReference type="EMBL" id="ADR77846.1"/>
    </source>
</evidence>
<proteinExistence type="evidence at transcript level"/>
<evidence type="ECO:0000256" key="2">
    <source>
        <dbReference type="ARBA" id="ARBA00022481"/>
    </source>
</evidence>
<dbReference type="GO" id="GO:0003723">
    <property type="term" value="F:RNA binding"/>
    <property type="evidence" value="ECO:0007669"/>
    <property type="project" value="UniProtKB-UniRule"/>
</dbReference>
<name>E7CH45_9ADEN</name>
<keyword evidence="6 14" id="KW-1193">Eukaryotic host translation shutoff by virus</keyword>
<sequence length="844" mass="94120">MLVPLPTRGRRLDGAPLFSCCRDKETRPVMSTVDNTHEVPEVPEVPEERVEDMEKQAEEQEQEREPEQEVKAEEKEEQPQEKPEEPEESASDAYLPEGDALHRHLRRQTELIRQALGLGQADDDERERRAFDYRLLAQAFESNIFGPAADARRLKKQDNGCLPHDPKLNFYPCFMVPEALAAYHIFFQNQLIPLSCRANRPNADERLWLRDGDGLPGEVTLEEVPRIFDGLGDEVQPLEVKSLSMGEEAESAEEEEETRGALIELQGDNPRLAVVKRQLVVTHAAYPALFLPPKVMETVMEELIMSKAKPLDESTPTPEEDRSGCEPVVDDDQLTRWLGLAKEQPEVREEKLQARRRLMHSVALVSATTASLRRFFSRRDVIKRLGESIHYLFRQGYVRQACDVSGVDLTNIVTYMGLMHENRVGQSVLHQTLRGEARRDYVRDTIYLLLVYTWQTAMGAWQQCLDEANLGELAKILRRRRRDLWTGFDERTVAQELSEIIFPPRLVEALGAGLPDLLNQSLLHNFRSFILERSGVLPAAANLYPSDLVPVDYRESPPTLWCHVYLLRLANYLMYHNDVAVDSSGPGQLLACHCRCNLCSPHRSLALNTPLLNEVQCIGTFELQGAPGEDGQPTGPGLKLTPALWTNAYLRKFEEADYEHDRIAFFEERPPARQAPRAELTACVITAPAIVAQLQAISQARREFLLKKGSGVYLDPKTGEELGRGTTVAPSLARRSLSSSQPQDDADETSFWSGTPRGPQSGRRDVLAAGIGSGGSRSLRPQQQPQRGRGRSRRTDSVRRQRSQRSQLDRSGGGGGPGGAGPGDTGSAATGTGRGGCCCSGGTC</sequence>
<evidence type="ECO:0000256" key="5">
    <source>
        <dbReference type="ARBA" id="ARBA00022586"/>
    </source>
</evidence>
<keyword evidence="11 14" id="KW-1035">Host cytoplasm</keyword>
<feature type="compositionally biased region" description="Basic and acidic residues" evidence="15">
    <location>
        <begin position="35"/>
        <end position="83"/>
    </location>
</feature>
<comment type="miscellaneous">
    <text evidence="14">All late proteins expressed from the major late promoter are produced by alternative splicing and alternative polyadenylation of the same gene giving rise to non-overlapping ORFs. A leader sequence is present in the N-terminus of all these mRNAs and is recognized by the viral shutoff protein to provide expression although conventional translation via ribosome scanning from the cap has been shut off in the host cell.</text>
</comment>
<dbReference type="Proteomes" id="UP000136399">
    <property type="component" value="Segment"/>
</dbReference>
<comment type="PTM">
    <text evidence="14">Phosphorylated. Tyrosine phosphorylation enhances preferential binding to tripartite leader mRNAs and allows ribosome shunting.</text>
</comment>
<keyword evidence="13 14" id="KW-1075">Inhibition of eukaryotic host translation factors by virus</keyword>
<evidence type="ECO:0000256" key="6">
    <source>
        <dbReference type="ARBA" id="ARBA00022809"/>
    </source>
</evidence>
<dbReference type="GO" id="GO:0043657">
    <property type="term" value="C:host cell"/>
    <property type="evidence" value="ECO:0007669"/>
    <property type="project" value="GOC"/>
</dbReference>
<keyword evidence="17" id="KW-1185">Reference proteome</keyword>
<feature type="compositionally biased region" description="Gly residues" evidence="15">
    <location>
        <begin position="811"/>
        <end position="824"/>
    </location>
</feature>
<keyword evidence="2 14" id="KW-0488">Methylation</keyword>
<comment type="caution">
    <text evidence="14">Lacks conserved residue(s) required for the propagation of feature annotation.</text>
</comment>
<dbReference type="GO" id="GO:0039704">
    <property type="term" value="P:viral translational shunt"/>
    <property type="evidence" value="ECO:0007669"/>
    <property type="project" value="UniProtKB-UniRule"/>
</dbReference>
<feature type="region of interest" description="Disordered" evidence="15">
    <location>
        <begin position="715"/>
        <end position="844"/>
    </location>
</feature>
<dbReference type="GO" id="GO:0039606">
    <property type="term" value="P:symbiont-mediated suppression of host translation initiation"/>
    <property type="evidence" value="ECO:0007669"/>
    <property type="project" value="UniProtKB-KW"/>
</dbReference>
<evidence type="ECO:0000256" key="14">
    <source>
        <dbReference type="HAMAP-Rule" id="MF_04060"/>
    </source>
</evidence>
<dbReference type="GO" id="GO:0019060">
    <property type="term" value="P:intracellular transport of viral protein in host cell"/>
    <property type="evidence" value="ECO:0007669"/>
    <property type="project" value="UniProtKB-UniRule"/>
</dbReference>
<keyword evidence="4 14" id="KW-0945">Host-virus interaction</keyword>
<comment type="induction">
    <text evidence="14">Expressed in the late phase of the viral replicative cycle.</text>
</comment>
<dbReference type="EMBL" id="HM049560">
    <property type="protein sequence ID" value="ADR77846.1"/>
    <property type="molecule type" value="Genomic_DNA"/>
</dbReference>
<keyword evidence="12 14" id="KW-1262">Eukaryotic host gene expression shutoff by virus</keyword>
<keyword evidence="1 14" id="KW-0813">Transport</keyword>
<keyword evidence="5 14" id="KW-1155">Translational shunt</keyword>
<evidence type="ECO:0000256" key="1">
    <source>
        <dbReference type="ARBA" id="ARBA00022448"/>
    </source>
</evidence>
<evidence type="ECO:0000256" key="15">
    <source>
        <dbReference type="SAM" id="MobiDB-lite"/>
    </source>
</evidence>
<comment type="subunit">
    <text evidence="14">Monomer. Interacts with hexon protein; this interaction allows chaperoning and trimerization of hexon proteins. Interacts (via N-terminus) with host initiation factor EIF4G (via C-terminus). Interacts (via RRM domain) with viral mRNAs that contain the tripartite leader; this interaction allows ribosome shunting and expression of viral late mRNAs.</text>
</comment>
<comment type="function">
    <text evidence="14">Protein that inhibits host translation while promoting late viral translation by ribosome shunting. Blocks host cap-dependent translation by binding to eIF4G, displacing MKNK1 from cap initiation complexes and preventing EIF4E phosphorylation. Binds to the tripartite leader sequence of viral late mRNAs and recruits host eIF4G, PABPC1/poly-A binding protein and 40S ribosomes subunits on viral mRNAs, allowing ribosome shunting and efficient translation of late viral mRNAs even though conventional translation via ribosome scanning from the cap has been shut off in the host cell. During assembly, acts as a chaperone protein that helps hexon proteins assembly into trimers.</text>
</comment>
<keyword evidence="3 14" id="KW-0597">Phosphoprotein</keyword>
<organism evidence="16 17">
    <name type="scientific">Murine adenovirus 2</name>
    <dbReference type="NCBI Taxonomy" id="931972"/>
    <lineage>
        <taxon>Viruses</taxon>
        <taxon>Varidnaviria</taxon>
        <taxon>Bamfordvirae</taxon>
        <taxon>Preplasmiviricota</taxon>
        <taxon>Polisuviricotina</taxon>
        <taxon>Pharingeaviricetes</taxon>
        <taxon>Rowavirales</taxon>
        <taxon>Adenoviridae</taxon>
        <taxon>Mastadenovirus</taxon>
        <taxon>Mastadenovirus muris</taxon>
        <taxon>Murine mastadenovirus B</taxon>
    </lineage>
</organism>
<evidence type="ECO:0000256" key="7">
    <source>
        <dbReference type="ARBA" id="ARBA00022884"/>
    </source>
</evidence>
<dbReference type="InterPro" id="IPR003381">
    <property type="entry name" value="L4"/>
</dbReference>
<keyword evidence="8 14" id="KW-0426">Late protein</keyword>
<dbReference type="HAMAP" id="MF_04060">
    <property type="entry name" value="ADV_SHUT"/>
    <property type="match status" value="1"/>
</dbReference>
<comment type="PTM">
    <text evidence="14">Methylated. Asymmetric dimethylation by host PRMT1 of the Arg/Gly-rich region may regulate shutoff protein binding to hexon and promote the capsid assembly in the nucleus.</text>
</comment>
<evidence type="ECO:0000313" key="17">
    <source>
        <dbReference type="Proteomes" id="UP000136399"/>
    </source>
</evidence>
<feature type="region of interest" description="Disordered" evidence="15">
    <location>
        <begin position="308"/>
        <end position="327"/>
    </location>
</feature>
<evidence type="ECO:0000256" key="13">
    <source>
        <dbReference type="ARBA" id="ARBA00023325"/>
    </source>
</evidence>
<evidence type="ECO:0000256" key="9">
    <source>
        <dbReference type="ARBA" id="ARBA00022995"/>
    </source>
</evidence>
<feature type="modified residue" description="Phosphotyrosine; by host" evidence="14">
    <location>
        <position position="391"/>
    </location>
</feature>
<dbReference type="OrthoDB" id="2556at10239"/>
<keyword evidence="9 14" id="KW-1190">Host gene expression shutoff by virus</keyword>